<feature type="non-terminal residue" evidence="2">
    <location>
        <position position="270"/>
    </location>
</feature>
<sequence length="270" mass="29539">MTHPRVTTSTVPAIEGLLETLEGETKVNSETRRRISVRKFGSRASLIRHRPDSMVNNDDDPRVSVQKLEGLMRNIRVYSVQDGLELGIGEMEGWEDLEEDEGGKQSPLREKHEDELAAGNVEPITTEPPSPSQNFSGNRSSGSAPSIASTTTVHLIRTTTKPQDPPTEPTQHLTPPTTPYRDSTMSTTSTIFLSNQLNDGSESPLPPELDYEPVRKDGITPESSFLRTPTRDSVTSVSSVSSRGTVVTMIVKDGEEVGEVNVDIGKEDPM</sequence>
<accession>A0AAD5S3V2</accession>
<dbReference type="Proteomes" id="UP001212841">
    <property type="component" value="Unassembled WGS sequence"/>
</dbReference>
<organism evidence="2 3">
    <name type="scientific">Rhizophlyctis rosea</name>
    <dbReference type="NCBI Taxonomy" id="64517"/>
    <lineage>
        <taxon>Eukaryota</taxon>
        <taxon>Fungi</taxon>
        <taxon>Fungi incertae sedis</taxon>
        <taxon>Chytridiomycota</taxon>
        <taxon>Chytridiomycota incertae sedis</taxon>
        <taxon>Chytridiomycetes</taxon>
        <taxon>Rhizophlyctidales</taxon>
        <taxon>Rhizophlyctidaceae</taxon>
        <taxon>Rhizophlyctis</taxon>
    </lineage>
</organism>
<proteinExistence type="predicted"/>
<keyword evidence="3" id="KW-1185">Reference proteome</keyword>
<feature type="compositionally biased region" description="Low complexity" evidence="1">
    <location>
        <begin position="227"/>
        <end position="237"/>
    </location>
</feature>
<feature type="region of interest" description="Disordered" evidence="1">
    <location>
        <begin position="121"/>
        <end position="184"/>
    </location>
</feature>
<evidence type="ECO:0000256" key="1">
    <source>
        <dbReference type="SAM" id="MobiDB-lite"/>
    </source>
</evidence>
<dbReference type="EMBL" id="JADGJD010001747">
    <property type="protein sequence ID" value="KAJ3038278.1"/>
    <property type="molecule type" value="Genomic_DNA"/>
</dbReference>
<feature type="compositionally biased region" description="Polar residues" evidence="1">
    <location>
        <begin position="169"/>
        <end position="184"/>
    </location>
</feature>
<evidence type="ECO:0000313" key="3">
    <source>
        <dbReference type="Proteomes" id="UP001212841"/>
    </source>
</evidence>
<dbReference type="AlphaFoldDB" id="A0AAD5S3V2"/>
<feature type="compositionally biased region" description="Polar residues" evidence="1">
    <location>
        <begin position="132"/>
        <end position="162"/>
    </location>
</feature>
<feature type="region of interest" description="Disordered" evidence="1">
    <location>
        <begin position="215"/>
        <end position="237"/>
    </location>
</feature>
<protein>
    <submittedName>
        <fullName evidence="2">Uncharacterized protein</fullName>
    </submittedName>
</protein>
<reference evidence="2" key="1">
    <citation type="submission" date="2020-05" db="EMBL/GenBank/DDBJ databases">
        <title>Phylogenomic resolution of chytrid fungi.</title>
        <authorList>
            <person name="Stajich J.E."/>
            <person name="Amses K."/>
            <person name="Simmons R."/>
            <person name="Seto K."/>
            <person name="Myers J."/>
            <person name="Bonds A."/>
            <person name="Quandt C.A."/>
            <person name="Barry K."/>
            <person name="Liu P."/>
            <person name="Grigoriev I."/>
            <person name="Longcore J.E."/>
            <person name="James T.Y."/>
        </authorList>
    </citation>
    <scope>NUCLEOTIDE SEQUENCE</scope>
    <source>
        <strain evidence="2">JEL0318</strain>
    </source>
</reference>
<evidence type="ECO:0000313" key="2">
    <source>
        <dbReference type="EMBL" id="KAJ3038278.1"/>
    </source>
</evidence>
<name>A0AAD5S3V2_9FUNG</name>
<comment type="caution">
    <text evidence="2">The sequence shown here is derived from an EMBL/GenBank/DDBJ whole genome shotgun (WGS) entry which is preliminary data.</text>
</comment>
<gene>
    <name evidence="2" type="ORF">HK097_003220</name>
</gene>